<reference evidence="3 4" key="1">
    <citation type="submission" date="2018-06" db="EMBL/GenBank/DDBJ databases">
        <title>Comparative genomics reveals the genomic features of Rhizophagus irregularis, R. cerebriforme, R. diaphanum and Gigaspora rosea, and their symbiotic lifestyle signature.</title>
        <authorList>
            <person name="Morin E."/>
            <person name="San Clemente H."/>
            <person name="Chen E.C.H."/>
            <person name="De La Providencia I."/>
            <person name="Hainaut M."/>
            <person name="Kuo A."/>
            <person name="Kohler A."/>
            <person name="Murat C."/>
            <person name="Tang N."/>
            <person name="Roy S."/>
            <person name="Loubradou J."/>
            <person name="Henrissat B."/>
            <person name="Grigoriev I.V."/>
            <person name="Corradi N."/>
            <person name="Roux C."/>
            <person name="Martin F.M."/>
        </authorList>
    </citation>
    <scope>NUCLEOTIDE SEQUENCE [LARGE SCALE GENOMIC DNA]</scope>
    <source>
        <strain evidence="3 4">DAOM 194757</strain>
    </source>
</reference>
<dbReference type="AlphaFoldDB" id="A0A397VT83"/>
<evidence type="ECO:0000313" key="3">
    <source>
        <dbReference type="EMBL" id="RIB25770.1"/>
    </source>
</evidence>
<name>A0A397VT83_9GLOM</name>
<evidence type="ECO:0000259" key="2">
    <source>
        <dbReference type="Pfam" id="PF20700"/>
    </source>
</evidence>
<dbReference type="InterPro" id="IPR049012">
    <property type="entry name" value="Mutator_transp_dom"/>
</dbReference>
<organism evidence="3 4">
    <name type="scientific">Gigaspora rosea</name>
    <dbReference type="NCBI Taxonomy" id="44941"/>
    <lineage>
        <taxon>Eukaryota</taxon>
        <taxon>Fungi</taxon>
        <taxon>Fungi incertae sedis</taxon>
        <taxon>Mucoromycota</taxon>
        <taxon>Glomeromycotina</taxon>
        <taxon>Glomeromycetes</taxon>
        <taxon>Diversisporales</taxon>
        <taxon>Gigasporaceae</taxon>
        <taxon>Gigaspora</taxon>
    </lineage>
</organism>
<dbReference type="Pfam" id="PF20700">
    <property type="entry name" value="Mutator"/>
    <property type="match status" value="1"/>
</dbReference>
<evidence type="ECO:0000313" key="4">
    <source>
        <dbReference type="Proteomes" id="UP000266673"/>
    </source>
</evidence>
<accession>A0A397VT83</accession>
<dbReference type="STRING" id="44941.A0A397VT83"/>
<dbReference type="EMBL" id="QKWP01000162">
    <property type="protein sequence ID" value="RIB25770.1"/>
    <property type="molecule type" value="Genomic_DNA"/>
</dbReference>
<evidence type="ECO:0000256" key="1">
    <source>
        <dbReference type="SAM" id="Coils"/>
    </source>
</evidence>
<feature type="domain" description="Mutator-like transposase" evidence="2">
    <location>
        <begin position="228"/>
        <end position="501"/>
    </location>
</feature>
<dbReference type="Proteomes" id="UP000266673">
    <property type="component" value="Unassembled WGS sequence"/>
</dbReference>
<sequence>MKFYFNGLILLKIPILLNFKFVNHIQIISRVFMHILKKIYSYTGRISVPYILGLTCTENIKWLRGFVANTYDIFNDFKVQYLANKKLNTLIKSGKRKADEIDKELATNFEFNSGNFIKAGLPLTFEGLNIDNRTAQAITLQLEETKIELQNTQKKLRESSIIIDQLHEELERTSSESTNSTVDPESVSDIIDQLINKGKLGSSVLISTNLYLELVLNQLCPMCGDKEITSRKHTIKVVGLSIHITIICSNCGTQINYNNETNGMDFSKAVAAAGLVGGMNREEIRTILSLIGLTRQNGIKQYFDNQDLFMAELIEIANKNAEQNLRTVCELIQSQGKYILEASFDCSWSHVREAMQASGEFVFNGIIENCSHKPIIAFHVVEKPREYKNKNEKTIIINKGNYNSSSKQMEHAILITIIDKITPILEEYNIVLDIAIDGDLDSNKTLANQSIVHRIFGDLKHKSKLIRKKIVNHVKWKQFEQPIMKYYSKCVYTAITRTANSDTKSPTDNELFDMQLKQ</sequence>
<gene>
    <name evidence="3" type="ORF">C2G38_412048</name>
</gene>
<comment type="caution">
    <text evidence="3">The sequence shown here is derived from an EMBL/GenBank/DDBJ whole genome shotgun (WGS) entry which is preliminary data.</text>
</comment>
<dbReference type="OrthoDB" id="2424599at2759"/>
<proteinExistence type="predicted"/>
<feature type="coiled-coil region" evidence="1">
    <location>
        <begin position="135"/>
        <end position="169"/>
    </location>
</feature>
<keyword evidence="1" id="KW-0175">Coiled coil</keyword>
<keyword evidence="4" id="KW-1185">Reference proteome</keyword>
<protein>
    <recommendedName>
        <fullName evidence="2">Mutator-like transposase domain-containing protein</fullName>
    </recommendedName>
</protein>